<keyword evidence="6" id="KW-0677">Repeat</keyword>
<dbReference type="EC" id="7.6.2.3" evidence="12"/>
<dbReference type="InterPro" id="IPR003593">
    <property type="entry name" value="AAA+_ATPase"/>
</dbReference>
<comment type="similarity">
    <text evidence="2">Belongs to the ABC transporter superfamily. ABCC family. Conjugate transporter (TC 3.A.1.208) subfamily.</text>
</comment>
<evidence type="ECO:0000256" key="5">
    <source>
        <dbReference type="ARBA" id="ARBA00022692"/>
    </source>
</evidence>
<name>A0AAZ3QZJ9_ONCTS</name>
<reference evidence="18" key="1">
    <citation type="journal article" date="2018" name="PLoS ONE">
        <title>Chinook salmon (Oncorhynchus tshawytscha) genome and transcriptome.</title>
        <authorList>
            <person name="Christensen K.A."/>
            <person name="Leong J.S."/>
            <person name="Sakhrani D."/>
            <person name="Biagi C.A."/>
            <person name="Minkley D.R."/>
            <person name="Withler R.E."/>
            <person name="Rondeau E.B."/>
            <person name="Koop B.F."/>
            <person name="Devlin R.H."/>
        </authorList>
    </citation>
    <scope>NUCLEOTIDE SEQUENCE [LARGE SCALE GENOMIC DNA]</scope>
</reference>
<evidence type="ECO:0000256" key="7">
    <source>
        <dbReference type="ARBA" id="ARBA00022741"/>
    </source>
</evidence>
<dbReference type="SUPFAM" id="SSF90123">
    <property type="entry name" value="ABC transporter transmembrane region"/>
    <property type="match status" value="2"/>
</dbReference>
<evidence type="ECO:0000313" key="17">
    <source>
        <dbReference type="Ensembl" id="ENSOTSP00005134762.1"/>
    </source>
</evidence>
<feature type="transmembrane region" description="Helical" evidence="14">
    <location>
        <begin position="1202"/>
        <end position="1222"/>
    </location>
</feature>
<feature type="transmembrane region" description="Helical" evidence="14">
    <location>
        <begin position="786"/>
        <end position="804"/>
    </location>
</feature>
<dbReference type="InterPro" id="IPR050173">
    <property type="entry name" value="ABC_transporter_C-like"/>
</dbReference>
<dbReference type="GO" id="GO:0016887">
    <property type="term" value="F:ATP hydrolysis activity"/>
    <property type="evidence" value="ECO:0007669"/>
    <property type="project" value="InterPro"/>
</dbReference>
<dbReference type="Gene3D" id="3.40.50.300">
    <property type="entry name" value="P-loop containing nucleotide triphosphate hydrolases"/>
    <property type="match status" value="3"/>
</dbReference>
<dbReference type="Gene3D" id="1.20.1560.10">
    <property type="entry name" value="ABC transporter type 1, transmembrane domain"/>
    <property type="match status" value="2"/>
</dbReference>
<sequence length="1709" mass="194225">MSDPDWNLTWYTPHPDLSQCFQHTVLVWFPCMYLWSCGPLYLVYLWFTGQGGISLTSLCCAKTLMIWSAQSLLSILFWLISSAQCLHLFISLLILSLQLLAVCVIQWERMKGCRSSVLLFLFWTLAVVCSLVPLRANIQQIIEEVCVCVLVIRGYRTPLQAEDLWCLREEDSSDYYDTIYYTLHPTHYTLHTTHHTLHTTPYTLHPTHHTLHTTHYTLHTTPYTPLPTHHTLHTTPHTLHPTHHTTPYTPHYTLHTTPYTPHPTHHTLHTTPYTPHHTLHTTPYTPLPTHHTTPYTTPYTPHPTHYTLHTTPYTLHTTPYTLHTTPHPTHYTLHTTPYTLLPTHYTLHPTHYTLHTNTTHYTLHTTYYTSHPTHYTLHTTLHTTPYTPYTLHTHHTLHTTPYTPHYTLHTTPYTLHPTHHTTPYTPHTTPYTLHTTPYTLHTTPYTLHPTHYTLHITPYTLHPTHHTLHTTPYTLHPTYYTLHTTPYTPHYTLHTTPYTPHPTHHTLHTTHHTTPYTLHPTHYTLHTTLHPTHYTLHTTYHTLHTTHHTLHPTHYTLHPTHYTLHITPYTLHITPYTLHPTYYTLHTTPYTLHPTHYILKECSLSGCRPTGPKLTEQTQLLKKLRQEQNSGFCLFRVLARSFGPFFLKGTLFLIFHDAFMFSIPQVLSLLLGFMCDQDSDLWKGFMFAFLLFLLSSLQSLFNHQYMYSCFTVGMRVKTAVMGLVYRKSLVISSAARQSCTVGEIVNLVSADTQKLMDMVVYFNAVWLAPIEIALCLYFLWQLLGPSALAGIATVILIFPLNGFIAKMRSKLQVIQMRYTDSRIKLMNEILSGIKILKFYAWEQAFLERVLGYREKELNALKRSQAVITFQKIAFSMFGVYVLVDDKNILDAQKVFVSMALIHILKTPLSQLPFAMSTTMQAVVSLRRLGKFLCQDELKPDDVDREPYSPDGDGVVIDSGTFGWSKEGPPCLMRINVRVKKGSLVAVVGHVGSGKSSLLSAMLGETEKRSGHVSVKTRVLVTHGLSFLPQADLILVLVEGEITEMGSYLELMARDGAFAEFIRLFAGNERKERSHRGEERDGTHSTGCNHLVIKQCFDWLKRSLADVHSKQTTYTEDQKQEVLGKLTEADKANTGRVKLEMYVEYFRTIGLALIIPIVFLYAFQQAASLAYNYWLSVWADDPIINGTQIDTDLKLGVFGALGFAQGVSIFGTTVAISLGGIIASRHLHLDLLNNVLRSPMAFFEVTPSGNLLNRFSKEVDAIDCMIPDGLKMMLGYLFKLLEVCIIVLVAMPFAGVVLLPLTLLYAFIQSFYVATSCQLRRLEAVSRSPIYTHFNETVQGASVVRAFSEQERFILQANGRIDHNQTAYFPRFVATRWLAVNLEFLGNLLVLAAATLAVMGRDTLSPGIVGLAVSHSLQVTGILSWIVRSWTDVENNIVSVERVKEYADTPKEAPWTIEGSMLPLAWPTHGTIELEEYGLQYRKGLDWALKGISLSIQEKEKVGIVGRTGAGKSSLALGIFRILEAAKGEIYIDGINIAQIGLHELRSRITIIPQDPVLFSGSLRMNLDPFDGYSDEEVWRALELSHLKSFVSCLPDKLNHECSEGGENLSLGQRQLVCLARALLRKTKILVLDEATAAVDLETDNLIQSTIRTQFDDCTVLTIAHRLNTIMDYTRVIVMDRGLITEMDSPSNLISERGQFYLMCREAGLV</sequence>
<evidence type="ECO:0000256" key="14">
    <source>
        <dbReference type="SAM" id="Phobius"/>
    </source>
</evidence>
<accession>A0AAZ3QZJ9</accession>
<dbReference type="InterPro" id="IPR036640">
    <property type="entry name" value="ABC1_TM_sf"/>
</dbReference>
<evidence type="ECO:0000256" key="9">
    <source>
        <dbReference type="ARBA" id="ARBA00022967"/>
    </source>
</evidence>
<feature type="transmembrane region" description="Helical" evidence="14">
    <location>
        <begin position="1279"/>
        <end position="1307"/>
    </location>
</feature>
<dbReference type="InterPro" id="IPR011527">
    <property type="entry name" value="ABC1_TM_dom"/>
</dbReference>
<evidence type="ECO:0000256" key="12">
    <source>
        <dbReference type="ARBA" id="ARBA00024220"/>
    </source>
</evidence>
<dbReference type="GeneTree" id="ENSGT00940000165591"/>
<keyword evidence="9" id="KW-1278">Translocase</keyword>
<keyword evidence="4" id="KW-0926">Vacuole</keyword>
<comment type="catalytic activity">
    <reaction evidence="13">
        <text>leukotriene C4(in) + ATP + H2O = leukotriene C4(out) + ADP + phosphate + H(+)</text>
        <dbReference type="Rhea" id="RHEA:38963"/>
        <dbReference type="ChEBI" id="CHEBI:15377"/>
        <dbReference type="ChEBI" id="CHEBI:15378"/>
        <dbReference type="ChEBI" id="CHEBI:30616"/>
        <dbReference type="ChEBI" id="CHEBI:43474"/>
        <dbReference type="ChEBI" id="CHEBI:57973"/>
        <dbReference type="ChEBI" id="CHEBI:456216"/>
    </reaction>
    <physiologicalReaction direction="left-to-right" evidence="13">
        <dbReference type="Rhea" id="RHEA:38964"/>
    </physiologicalReaction>
</comment>
<protein>
    <recommendedName>
        <fullName evidence="12">ABC-type glutathione-S-conjugate transporter</fullName>
        <ecNumber evidence="12">7.6.2.3</ecNumber>
    </recommendedName>
</protein>
<dbReference type="SMART" id="SM00382">
    <property type="entry name" value="AAA"/>
    <property type="match status" value="2"/>
</dbReference>
<keyword evidence="7" id="KW-0547">Nucleotide-binding</keyword>
<feature type="domain" description="ABC transmembrane type-1" evidence="16">
    <location>
        <begin position="1156"/>
        <end position="1434"/>
    </location>
</feature>
<keyword evidence="5 14" id="KW-0812">Transmembrane</keyword>
<dbReference type="SUPFAM" id="SSF52540">
    <property type="entry name" value="P-loop containing nucleoside triphosphate hydrolases"/>
    <property type="match status" value="2"/>
</dbReference>
<dbReference type="Pfam" id="PF00664">
    <property type="entry name" value="ABC_membrane"/>
    <property type="match status" value="2"/>
</dbReference>
<dbReference type="Pfam" id="PF00005">
    <property type="entry name" value="ABC_tran"/>
    <property type="match status" value="2"/>
</dbReference>
<evidence type="ECO:0000256" key="10">
    <source>
        <dbReference type="ARBA" id="ARBA00022989"/>
    </source>
</evidence>
<dbReference type="FunFam" id="1.20.1560.10:FF:000001">
    <property type="entry name" value="ATP-binding cassette subfamily C member 1"/>
    <property type="match status" value="1"/>
</dbReference>
<keyword evidence="11 14" id="KW-0472">Membrane</keyword>
<evidence type="ECO:0000256" key="6">
    <source>
        <dbReference type="ARBA" id="ARBA00022737"/>
    </source>
</evidence>
<dbReference type="Proteomes" id="UP000694402">
    <property type="component" value="Unassembled WGS sequence"/>
</dbReference>
<dbReference type="PANTHER" id="PTHR24223">
    <property type="entry name" value="ATP-BINDING CASSETTE SUB-FAMILY C"/>
    <property type="match status" value="1"/>
</dbReference>
<evidence type="ECO:0000256" key="13">
    <source>
        <dbReference type="ARBA" id="ARBA00047523"/>
    </source>
</evidence>
<keyword evidence="8" id="KW-0067">ATP-binding</keyword>
<dbReference type="FunFam" id="1.20.1560.10:FF:000020">
    <property type="entry name" value="ABC metal ion transporter"/>
    <property type="match status" value="1"/>
</dbReference>
<dbReference type="InterPro" id="IPR027417">
    <property type="entry name" value="P-loop_NTPase"/>
</dbReference>
<dbReference type="InterPro" id="IPR017871">
    <property type="entry name" value="ABC_transporter-like_CS"/>
</dbReference>
<evidence type="ECO:0000256" key="3">
    <source>
        <dbReference type="ARBA" id="ARBA00022448"/>
    </source>
</evidence>
<evidence type="ECO:0000256" key="2">
    <source>
        <dbReference type="ARBA" id="ARBA00009726"/>
    </source>
</evidence>
<evidence type="ECO:0000256" key="8">
    <source>
        <dbReference type="ARBA" id="ARBA00022840"/>
    </source>
</evidence>
<evidence type="ECO:0000259" key="16">
    <source>
        <dbReference type="PROSITE" id="PS50929"/>
    </source>
</evidence>
<evidence type="ECO:0000313" key="18">
    <source>
        <dbReference type="Proteomes" id="UP000694402"/>
    </source>
</evidence>
<feature type="transmembrane region" description="Helical" evidence="14">
    <location>
        <begin position="1144"/>
        <end position="1162"/>
    </location>
</feature>
<dbReference type="CDD" id="cd18595">
    <property type="entry name" value="ABC_6TM_MRP1_2_3_6_D1_like"/>
    <property type="match status" value="1"/>
</dbReference>
<evidence type="ECO:0000256" key="11">
    <source>
        <dbReference type="ARBA" id="ARBA00023136"/>
    </source>
</evidence>
<dbReference type="GO" id="GO:0005524">
    <property type="term" value="F:ATP binding"/>
    <property type="evidence" value="ECO:0007669"/>
    <property type="project" value="UniProtKB-KW"/>
</dbReference>
<keyword evidence="10 14" id="KW-1133">Transmembrane helix</keyword>
<feature type="transmembrane region" description="Helical" evidence="14">
    <location>
        <begin position="86"/>
        <end position="105"/>
    </location>
</feature>
<proteinExistence type="inferred from homology"/>
<evidence type="ECO:0000256" key="1">
    <source>
        <dbReference type="ARBA" id="ARBA00004128"/>
    </source>
</evidence>
<dbReference type="PANTHER" id="PTHR24223:SF339">
    <property type="entry name" value="ATP-BINDING CASSETTE SUB-FAMILY C MEMBER 6"/>
    <property type="match status" value="1"/>
</dbReference>
<feature type="transmembrane region" description="Helical" evidence="14">
    <location>
        <begin position="25"/>
        <end position="47"/>
    </location>
</feature>
<dbReference type="CDD" id="cd18603">
    <property type="entry name" value="ABC_6TM_MRP1_2_3_6_D2_like"/>
    <property type="match status" value="1"/>
</dbReference>
<dbReference type="PROSITE" id="PS50929">
    <property type="entry name" value="ABC_TM1F"/>
    <property type="match status" value="2"/>
</dbReference>
<dbReference type="PROSITE" id="PS50893">
    <property type="entry name" value="ABC_TRANSPORTER_2"/>
    <property type="match status" value="1"/>
</dbReference>
<dbReference type="Ensembl" id="ENSOTST00005163703.1">
    <property type="protein sequence ID" value="ENSOTSP00005134762.1"/>
    <property type="gene ID" value="ENSOTSG00005057759.1"/>
</dbReference>
<dbReference type="InterPro" id="IPR003439">
    <property type="entry name" value="ABC_transporter-like_ATP-bd"/>
</dbReference>
<dbReference type="GO" id="GO:0015431">
    <property type="term" value="F:ABC-type glutathione S-conjugate transporter activity"/>
    <property type="evidence" value="ECO:0007669"/>
    <property type="project" value="UniProtKB-EC"/>
</dbReference>
<reference evidence="17" key="2">
    <citation type="submission" date="2025-08" db="UniProtKB">
        <authorList>
            <consortium name="Ensembl"/>
        </authorList>
    </citation>
    <scope>IDENTIFICATION</scope>
</reference>
<feature type="transmembrane region" description="Helical" evidence="14">
    <location>
        <begin position="681"/>
        <end position="699"/>
    </location>
</feature>
<feature type="domain" description="ABC transporter" evidence="15">
    <location>
        <begin position="1473"/>
        <end position="1705"/>
    </location>
</feature>
<feature type="transmembrane region" description="Helical" evidence="14">
    <location>
        <begin position="759"/>
        <end position="780"/>
    </location>
</feature>
<gene>
    <name evidence="17" type="primary">LOC112248043</name>
</gene>
<reference evidence="17" key="3">
    <citation type="submission" date="2025-09" db="UniProtKB">
        <authorList>
            <consortium name="Ensembl"/>
        </authorList>
    </citation>
    <scope>IDENTIFICATION</scope>
</reference>
<dbReference type="GO" id="GO:0005774">
    <property type="term" value="C:vacuolar membrane"/>
    <property type="evidence" value="ECO:0007669"/>
    <property type="project" value="UniProtKB-SubCell"/>
</dbReference>
<keyword evidence="18" id="KW-1185">Reference proteome</keyword>
<dbReference type="CDD" id="cd03244">
    <property type="entry name" value="ABCC_MRP_domain2"/>
    <property type="match status" value="1"/>
</dbReference>
<evidence type="ECO:0000256" key="4">
    <source>
        <dbReference type="ARBA" id="ARBA00022554"/>
    </source>
</evidence>
<feature type="domain" description="ABC transmembrane type-1" evidence="16">
    <location>
        <begin position="649"/>
        <end position="920"/>
    </location>
</feature>
<feature type="transmembrane region" description="Helical" evidence="14">
    <location>
        <begin position="59"/>
        <end position="80"/>
    </location>
</feature>
<feature type="transmembrane region" description="Helical" evidence="14">
    <location>
        <begin position="117"/>
        <end position="136"/>
    </location>
</feature>
<keyword evidence="3" id="KW-0813">Transport</keyword>
<organism evidence="17 18">
    <name type="scientific">Oncorhynchus tshawytscha</name>
    <name type="common">Chinook salmon</name>
    <name type="synonym">Salmo tshawytscha</name>
    <dbReference type="NCBI Taxonomy" id="74940"/>
    <lineage>
        <taxon>Eukaryota</taxon>
        <taxon>Metazoa</taxon>
        <taxon>Chordata</taxon>
        <taxon>Craniata</taxon>
        <taxon>Vertebrata</taxon>
        <taxon>Euteleostomi</taxon>
        <taxon>Actinopterygii</taxon>
        <taxon>Neopterygii</taxon>
        <taxon>Teleostei</taxon>
        <taxon>Protacanthopterygii</taxon>
        <taxon>Salmoniformes</taxon>
        <taxon>Salmonidae</taxon>
        <taxon>Salmoninae</taxon>
        <taxon>Oncorhynchus</taxon>
    </lineage>
</organism>
<feature type="transmembrane region" description="Helical" evidence="14">
    <location>
        <begin position="651"/>
        <end position="674"/>
    </location>
</feature>
<evidence type="ECO:0000259" key="15">
    <source>
        <dbReference type="PROSITE" id="PS50893"/>
    </source>
</evidence>
<dbReference type="PROSITE" id="PS00211">
    <property type="entry name" value="ABC_TRANSPORTER_1"/>
    <property type="match status" value="1"/>
</dbReference>
<comment type="subcellular location">
    <subcellularLocation>
        <location evidence="1">Vacuole membrane</location>
        <topology evidence="1">Multi-pass membrane protein</topology>
    </subcellularLocation>
</comment>
<dbReference type="FunFam" id="3.40.50.300:FF:000074">
    <property type="entry name" value="Multidrug resistance-associated protein 5 isoform 1"/>
    <property type="match status" value="1"/>
</dbReference>
<dbReference type="GO" id="GO:0000323">
    <property type="term" value="C:lytic vacuole"/>
    <property type="evidence" value="ECO:0007669"/>
    <property type="project" value="UniProtKB-ARBA"/>
</dbReference>